<reference evidence="1 2" key="1">
    <citation type="journal article" date="2013" name="Environ. Microbiol.">
        <title>Genome analysis of Chitinivibrio alkaliphilus gen. nov., sp. nov., a novel extremely haloalkaliphilic anaerobic chitinolytic bacterium from the candidate phylum Termite Group 3.</title>
        <authorList>
            <person name="Sorokin D.Y."/>
            <person name="Gumerov V.M."/>
            <person name="Rakitin A.L."/>
            <person name="Beletsky A.V."/>
            <person name="Damste J.S."/>
            <person name="Muyzer G."/>
            <person name="Mardanov A.V."/>
            <person name="Ravin N.V."/>
        </authorList>
    </citation>
    <scope>NUCLEOTIDE SEQUENCE [LARGE SCALE GENOMIC DNA]</scope>
    <source>
        <strain evidence="1 2">ACht1</strain>
    </source>
</reference>
<proteinExistence type="predicted"/>
<gene>
    <name evidence="1" type="ORF">CALK_1594</name>
</gene>
<comment type="caution">
    <text evidence="1">The sequence shown here is derived from an EMBL/GenBank/DDBJ whole genome shotgun (WGS) entry which is preliminary data.</text>
</comment>
<dbReference type="EMBL" id="ASJR01000012">
    <property type="protein sequence ID" value="ERP31549.1"/>
    <property type="molecule type" value="Genomic_DNA"/>
</dbReference>
<evidence type="ECO:0000313" key="2">
    <source>
        <dbReference type="Proteomes" id="UP000017148"/>
    </source>
</evidence>
<dbReference type="RefSeq" id="WP_022637047.1">
    <property type="nucleotide sequence ID" value="NZ_ASJR01000012.1"/>
</dbReference>
<dbReference type="Proteomes" id="UP000017148">
    <property type="component" value="Unassembled WGS sequence"/>
</dbReference>
<dbReference type="OrthoDB" id="321651at2"/>
<keyword evidence="2" id="KW-1185">Reference proteome</keyword>
<accession>U7D4V8</accession>
<dbReference type="AlphaFoldDB" id="U7D4V8"/>
<evidence type="ECO:0008006" key="3">
    <source>
        <dbReference type="Google" id="ProtNLM"/>
    </source>
</evidence>
<organism evidence="1 2">
    <name type="scientific">Chitinivibrio alkaliphilus ACht1</name>
    <dbReference type="NCBI Taxonomy" id="1313304"/>
    <lineage>
        <taxon>Bacteria</taxon>
        <taxon>Pseudomonadati</taxon>
        <taxon>Fibrobacterota</taxon>
        <taxon>Chitinivibrionia</taxon>
        <taxon>Chitinivibrionales</taxon>
        <taxon>Chitinivibrionaceae</taxon>
        <taxon>Chitinivibrio</taxon>
    </lineage>
</organism>
<dbReference type="Pfam" id="PF09986">
    <property type="entry name" value="DUF2225"/>
    <property type="match status" value="1"/>
</dbReference>
<protein>
    <recommendedName>
        <fullName evidence="3">DUF2225 domain-containing protein</fullName>
    </recommendedName>
</protein>
<dbReference type="InterPro" id="IPR018708">
    <property type="entry name" value="DUF2225"/>
</dbReference>
<evidence type="ECO:0000313" key="1">
    <source>
        <dbReference type="EMBL" id="ERP31549.1"/>
    </source>
</evidence>
<name>U7D4V8_9BACT</name>
<dbReference type="STRING" id="1313304.CALK_1594"/>
<sequence length="328" mass="37758">MSEDITRRLRLLLGDDELVRQYTQQYGSVIDIGIIREMKDSGNASSEEEVGEDPVYELTLHCPVCNNKNVTGYNLKAKSQKVEGNLFLIPRYTGVGKYRKVNFNLLKTIVCNKCFFASPDIKDFTKVNDFSNKLTKSQLTVNPDFVSHLRSSMDERIAFVAAAFPDVTGDPFLRPRSVDTAIISIKLSMLRAEQEMDSGFPYSHYKIGNYHLQIAELQRLAGRENRESIEAASEEFMDAFDNSDCPQTEIEVKTLYLLIATLIKQGNAKRAGEYLRFFDEIIKELNDQMYDSKYKAKYKKMIGSVDGWKSRTMNLWEYRDDPEFWKDV</sequence>